<evidence type="ECO:0000256" key="2">
    <source>
        <dbReference type="SAM" id="MobiDB-lite"/>
    </source>
</evidence>
<feature type="compositionally biased region" description="Basic and acidic residues" evidence="2">
    <location>
        <begin position="1"/>
        <end position="12"/>
    </location>
</feature>
<dbReference type="InterPro" id="IPR011010">
    <property type="entry name" value="DNA_brk_join_enz"/>
</dbReference>
<dbReference type="EMBL" id="SMKQ01000312">
    <property type="protein sequence ID" value="TDD31577.1"/>
    <property type="molecule type" value="Genomic_DNA"/>
</dbReference>
<organism evidence="3 4">
    <name type="scientific">Nonomuraea terrae</name>
    <dbReference type="NCBI Taxonomy" id="2530383"/>
    <lineage>
        <taxon>Bacteria</taxon>
        <taxon>Bacillati</taxon>
        <taxon>Actinomycetota</taxon>
        <taxon>Actinomycetes</taxon>
        <taxon>Streptosporangiales</taxon>
        <taxon>Streptosporangiaceae</taxon>
        <taxon>Nonomuraea</taxon>
    </lineage>
</organism>
<keyword evidence="1" id="KW-0238">DNA-binding</keyword>
<dbReference type="SUPFAM" id="SSF56349">
    <property type="entry name" value="DNA breaking-rejoining enzymes"/>
    <property type="match status" value="1"/>
</dbReference>
<dbReference type="Gene3D" id="1.10.150.130">
    <property type="match status" value="1"/>
</dbReference>
<accession>A0A4V2YHQ1</accession>
<evidence type="ECO:0000256" key="1">
    <source>
        <dbReference type="ARBA" id="ARBA00023125"/>
    </source>
</evidence>
<feature type="region of interest" description="Disordered" evidence="2">
    <location>
        <begin position="1"/>
        <end position="57"/>
    </location>
</feature>
<protein>
    <submittedName>
        <fullName evidence="3">Uncharacterized protein</fullName>
    </submittedName>
</protein>
<name>A0A4V2YHQ1_9ACTN</name>
<proteinExistence type="predicted"/>
<reference evidence="3 4" key="1">
    <citation type="submission" date="2019-03" db="EMBL/GenBank/DDBJ databases">
        <title>Draft genome sequences of novel Actinobacteria.</title>
        <authorList>
            <person name="Sahin N."/>
            <person name="Ay H."/>
            <person name="Saygin H."/>
        </authorList>
    </citation>
    <scope>NUCLEOTIDE SEQUENCE [LARGE SCALE GENOMIC DNA]</scope>
    <source>
        <strain evidence="3 4">CH32</strain>
    </source>
</reference>
<dbReference type="Proteomes" id="UP000295302">
    <property type="component" value="Unassembled WGS sequence"/>
</dbReference>
<keyword evidence="4" id="KW-1185">Reference proteome</keyword>
<dbReference type="InterPro" id="IPR010998">
    <property type="entry name" value="Integrase_recombinase_N"/>
</dbReference>
<dbReference type="OrthoDB" id="3175606at2"/>
<sequence length="245" mass="26181">MRNEPWIFDRPRPRQTSATMRRSPGCSWAAVRPKAGGDVGTATARSPAARGTGPQAACPACATGAGPGDGAQRRRRLIYKDGDHWRGAVSLGYGPDGKRVRKKVSGKTRAEVVEKVRKLKETLAKGAPVPDDRLTVGAFLDRWLLHLPGHISDGALDDYEDTVRLHLKPGLGRHKLTKLTVAQVDALWQAKREAGYKANSVRNMRAVLREGPGPGGTGGVGHAERRSVVDATARTRGGGPDVHGG</sequence>
<evidence type="ECO:0000313" key="3">
    <source>
        <dbReference type="EMBL" id="TDD31577.1"/>
    </source>
</evidence>
<evidence type="ECO:0000313" key="4">
    <source>
        <dbReference type="Proteomes" id="UP000295302"/>
    </source>
</evidence>
<comment type="caution">
    <text evidence="3">The sequence shown here is derived from an EMBL/GenBank/DDBJ whole genome shotgun (WGS) entry which is preliminary data.</text>
</comment>
<dbReference type="GO" id="GO:0015074">
    <property type="term" value="P:DNA integration"/>
    <property type="evidence" value="ECO:0007669"/>
    <property type="project" value="InterPro"/>
</dbReference>
<dbReference type="GO" id="GO:0003677">
    <property type="term" value="F:DNA binding"/>
    <property type="evidence" value="ECO:0007669"/>
    <property type="project" value="UniProtKB-KW"/>
</dbReference>
<gene>
    <name evidence="3" type="ORF">E1286_44720</name>
</gene>
<dbReference type="AlphaFoldDB" id="A0A4V2YHQ1"/>